<organism evidence="9 10">
    <name type="scientific">Candidatus Dormiibacter inghamiae</name>
    <dbReference type="NCBI Taxonomy" id="3127013"/>
    <lineage>
        <taxon>Bacteria</taxon>
        <taxon>Bacillati</taxon>
        <taxon>Candidatus Dormiibacterota</taxon>
        <taxon>Candidatus Dormibacteria</taxon>
        <taxon>Candidatus Dormibacterales</taxon>
        <taxon>Candidatus Dormibacteraceae</taxon>
        <taxon>Candidatus Dormiibacter</taxon>
    </lineage>
</organism>
<dbReference type="PANTHER" id="PTHR30151">
    <property type="entry name" value="ALKANE SULFONATE ABC TRANSPORTER-RELATED, MEMBRANE SUBUNIT"/>
    <property type="match status" value="1"/>
</dbReference>
<evidence type="ECO:0000256" key="3">
    <source>
        <dbReference type="ARBA" id="ARBA00022475"/>
    </source>
</evidence>
<sequence>MNVIGLARRAAPILFLIFCVVAWQLICTIAHVRTYVLPAPSAILLRLYHSWSILEPHTLVTLEETLVGFVLGSLVGFVLALLIAYNRLVEEMLYPLIVASQAVPKLAIAPLFILWFGFGIWPKVVVTILLVFFPVVVTSAEGLLWVDRNLIDLLRSVSANPLQVFLKVRLPHALPQVLAGLKIGITLAVVGAVVGEWVGADKGLGYLIIFADSQLDTTLSFASITVLVAMGVVLFLGMDVLGRLITPWQRVRVQDPGL</sequence>
<dbReference type="Gene3D" id="1.10.3720.10">
    <property type="entry name" value="MetI-like"/>
    <property type="match status" value="1"/>
</dbReference>
<evidence type="ECO:0000256" key="6">
    <source>
        <dbReference type="ARBA" id="ARBA00023136"/>
    </source>
</evidence>
<feature type="transmembrane region" description="Helical" evidence="7">
    <location>
        <begin position="177"/>
        <end position="199"/>
    </location>
</feature>
<dbReference type="EMBL" id="JAEKNQ010000035">
    <property type="protein sequence ID" value="MBJ7603276.1"/>
    <property type="molecule type" value="Genomic_DNA"/>
</dbReference>
<name>A0A934NCB0_9BACT</name>
<evidence type="ECO:0000256" key="2">
    <source>
        <dbReference type="ARBA" id="ARBA00022448"/>
    </source>
</evidence>
<feature type="transmembrane region" description="Helical" evidence="7">
    <location>
        <begin position="219"/>
        <end position="242"/>
    </location>
</feature>
<keyword evidence="2 7" id="KW-0813">Transport</keyword>
<gene>
    <name evidence="9" type="ORF">JF888_08835</name>
</gene>
<dbReference type="CDD" id="cd06261">
    <property type="entry name" value="TM_PBP2"/>
    <property type="match status" value="1"/>
</dbReference>
<evidence type="ECO:0000256" key="7">
    <source>
        <dbReference type="RuleBase" id="RU363032"/>
    </source>
</evidence>
<accession>A0A934NCB0</accession>
<evidence type="ECO:0000256" key="1">
    <source>
        <dbReference type="ARBA" id="ARBA00004651"/>
    </source>
</evidence>
<keyword evidence="4 7" id="KW-0812">Transmembrane</keyword>
<feature type="transmembrane region" description="Helical" evidence="7">
    <location>
        <begin position="12"/>
        <end position="32"/>
    </location>
</feature>
<protein>
    <submittedName>
        <fullName evidence="9">ABC transporter permease</fullName>
    </submittedName>
</protein>
<reference evidence="9 10" key="1">
    <citation type="submission" date="2020-10" db="EMBL/GenBank/DDBJ databases">
        <title>Ca. Dormibacterota MAGs.</title>
        <authorList>
            <person name="Montgomery K."/>
        </authorList>
    </citation>
    <scope>NUCLEOTIDE SEQUENCE [LARGE SCALE GENOMIC DNA]</scope>
    <source>
        <strain evidence="9">SC8811_S16_3</strain>
    </source>
</reference>
<feature type="transmembrane region" description="Helical" evidence="7">
    <location>
        <begin position="92"/>
        <end position="118"/>
    </location>
</feature>
<dbReference type="InterPro" id="IPR000515">
    <property type="entry name" value="MetI-like"/>
</dbReference>
<dbReference type="SUPFAM" id="SSF161098">
    <property type="entry name" value="MetI-like"/>
    <property type="match status" value="1"/>
</dbReference>
<evidence type="ECO:0000313" key="9">
    <source>
        <dbReference type="EMBL" id="MBJ7603276.1"/>
    </source>
</evidence>
<evidence type="ECO:0000256" key="4">
    <source>
        <dbReference type="ARBA" id="ARBA00022692"/>
    </source>
</evidence>
<dbReference type="RefSeq" id="WP_338179032.1">
    <property type="nucleotide sequence ID" value="NZ_JAEKNQ010000035.1"/>
</dbReference>
<dbReference type="GO" id="GO:0055085">
    <property type="term" value="P:transmembrane transport"/>
    <property type="evidence" value="ECO:0007669"/>
    <property type="project" value="InterPro"/>
</dbReference>
<evidence type="ECO:0000313" key="10">
    <source>
        <dbReference type="Proteomes" id="UP000620075"/>
    </source>
</evidence>
<comment type="subcellular location">
    <subcellularLocation>
        <location evidence="1 7">Cell membrane</location>
        <topology evidence="1 7">Multi-pass membrane protein</topology>
    </subcellularLocation>
</comment>
<feature type="transmembrane region" description="Helical" evidence="7">
    <location>
        <begin position="124"/>
        <end position="146"/>
    </location>
</feature>
<comment type="caution">
    <text evidence="9">The sequence shown here is derived from an EMBL/GenBank/DDBJ whole genome shotgun (WGS) entry which is preliminary data.</text>
</comment>
<evidence type="ECO:0000259" key="8">
    <source>
        <dbReference type="PROSITE" id="PS50928"/>
    </source>
</evidence>
<dbReference type="PROSITE" id="PS50928">
    <property type="entry name" value="ABC_TM1"/>
    <property type="match status" value="1"/>
</dbReference>
<keyword evidence="6 7" id="KW-0472">Membrane</keyword>
<keyword evidence="5 7" id="KW-1133">Transmembrane helix</keyword>
<dbReference type="PANTHER" id="PTHR30151:SF20">
    <property type="entry name" value="ABC TRANSPORTER PERMEASE PROTEIN HI_0355-RELATED"/>
    <property type="match status" value="1"/>
</dbReference>
<comment type="similarity">
    <text evidence="7">Belongs to the binding-protein-dependent transport system permease family.</text>
</comment>
<dbReference type="GO" id="GO:0005886">
    <property type="term" value="C:plasma membrane"/>
    <property type="evidence" value="ECO:0007669"/>
    <property type="project" value="UniProtKB-SubCell"/>
</dbReference>
<dbReference type="Proteomes" id="UP000620075">
    <property type="component" value="Unassembled WGS sequence"/>
</dbReference>
<feature type="domain" description="ABC transmembrane type-1" evidence="8">
    <location>
        <begin position="58"/>
        <end position="245"/>
    </location>
</feature>
<feature type="transmembrane region" description="Helical" evidence="7">
    <location>
        <begin position="66"/>
        <end position="85"/>
    </location>
</feature>
<dbReference type="InterPro" id="IPR035906">
    <property type="entry name" value="MetI-like_sf"/>
</dbReference>
<proteinExistence type="inferred from homology"/>
<keyword evidence="3" id="KW-1003">Cell membrane</keyword>
<evidence type="ECO:0000256" key="5">
    <source>
        <dbReference type="ARBA" id="ARBA00022989"/>
    </source>
</evidence>
<dbReference type="Pfam" id="PF00528">
    <property type="entry name" value="BPD_transp_1"/>
    <property type="match status" value="1"/>
</dbReference>
<dbReference type="AlphaFoldDB" id="A0A934NCB0"/>